<dbReference type="CDD" id="cd07363">
    <property type="entry name" value="45_DOPA_Dioxygenase"/>
    <property type="match status" value="1"/>
</dbReference>
<evidence type="ECO:0000256" key="1">
    <source>
        <dbReference type="ARBA" id="ARBA00001947"/>
    </source>
</evidence>
<dbReference type="Proteomes" id="UP000294656">
    <property type="component" value="Unassembled WGS sequence"/>
</dbReference>
<feature type="chain" id="PRO_5020622154" evidence="6">
    <location>
        <begin position="28"/>
        <end position="287"/>
    </location>
</feature>
<evidence type="ECO:0000256" key="5">
    <source>
        <dbReference type="ARBA" id="ARBA00023002"/>
    </source>
</evidence>
<comment type="similarity">
    <text evidence="2">Belongs to the DODA-type extradiol aromatic ring-opening dioxygenase family.</text>
</comment>
<evidence type="ECO:0000313" key="9">
    <source>
        <dbReference type="Proteomes" id="UP000294656"/>
    </source>
</evidence>
<dbReference type="Pfam" id="PF02900">
    <property type="entry name" value="LigB"/>
    <property type="match status" value="1"/>
</dbReference>
<dbReference type="SUPFAM" id="SSF53213">
    <property type="entry name" value="LigB-like"/>
    <property type="match status" value="1"/>
</dbReference>
<reference evidence="8 9" key="1">
    <citation type="submission" date="2019-03" db="EMBL/GenBank/DDBJ databases">
        <title>Genomic Encyclopedia of Type Strains, Phase III (KMG-III): the genomes of soil and plant-associated and newly described type strains.</title>
        <authorList>
            <person name="Whitman W."/>
        </authorList>
    </citation>
    <scope>NUCLEOTIDE SEQUENCE [LARGE SCALE GENOMIC DNA]</scope>
    <source>
        <strain evidence="8 9">CECT 7378</strain>
    </source>
</reference>
<evidence type="ECO:0000256" key="2">
    <source>
        <dbReference type="ARBA" id="ARBA00007581"/>
    </source>
</evidence>
<gene>
    <name evidence="8" type="ORF">DFP79_2559</name>
</gene>
<feature type="domain" description="Extradiol ring-cleavage dioxygenase class III enzyme subunit B" evidence="7">
    <location>
        <begin position="65"/>
        <end position="263"/>
    </location>
</feature>
<evidence type="ECO:0000313" key="8">
    <source>
        <dbReference type="EMBL" id="TDO96791.1"/>
    </source>
</evidence>
<dbReference type="EMBL" id="SNXC01000013">
    <property type="protein sequence ID" value="TDO96791.1"/>
    <property type="molecule type" value="Genomic_DNA"/>
</dbReference>
<evidence type="ECO:0000259" key="7">
    <source>
        <dbReference type="Pfam" id="PF02900"/>
    </source>
</evidence>
<keyword evidence="5" id="KW-0560">Oxidoreductase</keyword>
<evidence type="ECO:0000256" key="3">
    <source>
        <dbReference type="ARBA" id="ARBA00022723"/>
    </source>
</evidence>
<comment type="caution">
    <text evidence="8">The sequence shown here is derived from an EMBL/GenBank/DDBJ whole genome shotgun (WGS) entry which is preliminary data.</text>
</comment>
<proteinExistence type="inferred from homology"/>
<keyword evidence="9" id="KW-1185">Reference proteome</keyword>
<organism evidence="8 9">
    <name type="scientific">Marinomonas balearica</name>
    <dbReference type="NCBI Taxonomy" id="491947"/>
    <lineage>
        <taxon>Bacteria</taxon>
        <taxon>Pseudomonadati</taxon>
        <taxon>Pseudomonadota</taxon>
        <taxon>Gammaproteobacteria</taxon>
        <taxon>Oceanospirillales</taxon>
        <taxon>Oceanospirillaceae</taxon>
        <taxon>Marinomonas</taxon>
    </lineage>
</organism>
<accession>A0A4R6M600</accession>
<evidence type="ECO:0000256" key="6">
    <source>
        <dbReference type="SAM" id="SignalP"/>
    </source>
</evidence>
<keyword evidence="6" id="KW-0732">Signal</keyword>
<comment type="cofactor">
    <cofactor evidence="1">
        <name>Zn(2+)</name>
        <dbReference type="ChEBI" id="CHEBI:29105"/>
    </cofactor>
</comment>
<dbReference type="Gene3D" id="3.40.830.10">
    <property type="entry name" value="LigB-like"/>
    <property type="match status" value="1"/>
</dbReference>
<protein>
    <submittedName>
        <fullName evidence="8">4,5-DOPA dioxygenase extradiol</fullName>
    </submittedName>
</protein>
<dbReference type="InterPro" id="IPR004183">
    <property type="entry name" value="Xdiol_dOase_suB"/>
</dbReference>
<dbReference type="GO" id="GO:0016702">
    <property type="term" value="F:oxidoreductase activity, acting on single donors with incorporation of molecular oxygen, incorporation of two atoms of oxygen"/>
    <property type="evidence" value="ECO:0007669"/>
    <property type="project" value="UniProtKB-ARBA"/>
</dbReference>
<keyword evidence="8" id="KW-0223">Dioxygenase</keyword>
<dbReference type="PANTHER" id="PTHR30096">
    <property type="entry name" value="4,5-DOPA DIOXYGENASE EXTRADIOL-LIKE PROTEIN"/>
    <property type="match status" value="1"/>
</dbReference>
<evidence type="ECO:0000256" key="4">
    <source>
        <dbReference type="ARBA" id="ARBA00022833"/>
    </source>
</evidence>
<dbReference type="OrthoDB" id="9790889at2"/>
<feature type="signal peptide" evidence="6">
    <location>
        <begin position="1"/>
        <end position="27"/>
    </location>
</feature>
<keyword evidence="3" id="KW-0479">Metal-binding</keyword>
<dbReference type="RefSeq" id="WP_133504291.1">
    <property type="nucleotide sequence ID" value="NZ_SNXC01000013.1"/>
</dbReference>
<dbReference type="GO" id="GO:0008198">
    <property type="term" value="F:ferrous iron binding"/>
    <property type="evidence" value="ECO:0007669"/>
    <property type="project" value="InterPro"/>
</dbReference>
<dbReference type="NCBIfam" id="NF007914">
    <property type="entry name" value="PRK10628.1"/>
    <property type="match status" value="1"/>
</dbReference>
<dbReference type="PIRSF" id="PIRSF006157">
    <property type="entry name" value="Doxgns_DODA"/>
    <property type="match status" value="1"/>
</dbReference>
<name>A0A4R6M600_9GAMM</name>
<keyword evidence="4" id="KW-0862">Zinc</keyword>
<sequence>MNRRDLVKSILAVAAASSVLNSTTALAGTNERMPVLFLGHGSPMNALRDNAFTQHLTHLGKSLPTPRAIVVVSAHWVANKTTLSATMKPSTIYDFGGFPEELFQMTYPCDGDPSLATRLATHLNEFDGDIDKNRGLDHGAWTVLHHLYPDADIPVIQLAMSTQLTLSEHMEVGAALQSLRDEGVLIVGSGNIVHNLGKLNRAPNANNTDWSVEFDELIKSSLLQRDLGQLLAQDRSKHPLWNISHPTIEHYAPLLYALGASTSTDDIRFPYEGFESGSISMRSVLFS</sequence>
<dbReference type="InterPro" id="IPR014436">
    <property type="entry name" value="Extradiol_dOase_DODA"/>
</dbReference>
<dbReference type="PANTHER" id="PTHR30096:SF0">
    <property type="entry name" value="4,5-DOPA DIOXYGENASE EXTRADIOL-LIKE PROTEIN"/>
    <property type="match status" value="1"/>
</dbReference>
<dbReference type="AlphaFoldDB" id="A0A4R6M600"/>
<dbReference type="GO" id="GO:0008270">
    <property type="term" value="F:zinc ion binding"/>
    <property type="evidence" value="ECO:0007669"/>
    <property type="project" value="InterPro"/>
</dbReference>